<reference evidence="2 3" key="1">
    <citation type="submission" date="2022-12" db="EMBL/GenBank/DDBJ databases">
        <title>Two new species, Stenotrophomonas aracearum and Stenotrophomonas oahuensis, isolated from Anthurium (Araceae family) in Hawaii.</title>
        <authorList>
            <person name="Chunag S.C."/>
            <person name="Dobhal S."/>
            <person name="Alvarez A."/>
            <person name="Arif M."/>
        </authorList>
    </citation>
    <scope>NUCLEOTIDE SEQUENCE [LARGE SCALE GENOMIC DNA]</scope>
    <source>
        <strain evidence="2 3">A5586</strain>
    </source>
</reference>
<evidence type="ECO:0008006" key="4">
    <source>
        <dbReference type="Google" id="ProtNLM"/>
    </source>
</evidence>
<evidence type="ECO:0000313" key="2">
    <source>
        <dbReference type="EMBL" id="WNH53987.1"/>
    </source>
</evidence>
<gene>
    <name evidence="2" type="ORF">PDM29_06805</name>
</gene>
<dbReference type="RefSeq" id="WP_311193108.1">
    <property type="nucleotide sequence ID" value="NZ_CP115541.1"/>
</dbReference>
<dbReference type="EMBL" id="CP115541">
    <property type="protein sequence ID" value="WNH53987.1"/>
    <property type="molecule type" value="Genomic_DNA"/>
</dbReference>
<dbReference type="Proteomes" id="UP001302072">
    <property type="component" value="Chromosome"/>
</dbReference>
<sequence length="168" mass="17675">MHAEKATPPQSGTTPSSSAGASAPAPCGPPHEVLLSLQGGALLLADCRPGSHDLTAAQLTRNLGELLEQGFLEGEDTGPVQRQVSTAWQADGVEPGLVNLALRPGVVVFGFLDCQGVGDCYFAFCGSEYFSICIESGMTSGGPYDIFVSSAKSWLELKAELENYRHML</sequence>
<organism evidence="2 3">
    <name type="scientific">Stenotrophomonas oahuensis</name>
    <dbReference type="NCBI Taxonomy" id="3003271"/>
    <lineage>
        <taxon>Bacteria</taxon>
        <taxon>Pseudomonadati</taxon>
        <taxon>Pseudomonadota</taxon>
        <taxon>Gammaproteobacteria</taxon>
        <taxon>Lysobacterales</taxon>
        <taxon>Lysobacteraceae</taxon>
        <taxon>Stenotrophomonas</taxon>
    </lineage>
</organism>
<feature type="compositionally biased region" description="Low complexity" evidence="1">
    <location>
        <begin position="1"/>
        <end position="25"/>
    </location>
</feature>
<accession>A0ABY9YSX6</accession>
<proteinExistence type="predicted"/>
<protein>
    <recommendedName>
        <fullName evidence="4">SMI1/KNR4 family protein</fullName>
    </recommendedName>
</protein>
<keyword evidence="3" id="KW-1185">Reference proteome</keyword>
<evidence type="ECO:0000256" key="1">
    <source>
        <dbReference type="SAM" id="MobiDB-lite"/>
    </source>
</evidence>
<name>A0ABY9YSX6_9GAMM</name>
<feature type="region of interest" description="Disordered" evidence="1">
    <location>
        <begin position="1"/>
        <end position="27"/>
    </location>
</feature>
<evidence type="ECO:0000313" key="3">
    <source>
        <dbReference type="Proteomes" id="UP001302072"/>
    </source>
</evidence>